<dbReference type="InterPro" id="IPR008909">
    <property type="entry name" value="DALR_anticod-bd"/>
</dbReference>
<organism evidence="2 3">
    <name type="scientific">Crassostrea virginica</name>
    <name type="common">Eastern oyster</name>
    <dbReference type="NCBI Taxonomy" id="6565"/>
    <lineage>
        <taxon>Eukaryota</taxon>
        <taxon>Metazoa</taxon>
        <taxon>Spiralia</taxon>
        <taxon>Lophotrochozoa</taxon>
        <taxon>Mollusca</taxon>
        <taxon>Bivalvia</taxon>
        <taxon>Autobranchia</taxon>
        <taxon>Pteriomorphia</taxon>
        <taxon>Ostreida</taxon>
        <taxon>Ostreoidea</taxon>
        <taxon>Ostreidae</taxon>
        <taxon>Crassostrea</taxon>
    </lineage>
</organism>
<dbReference type="GO" id="GO:0004814">
    <property type="term" value="F:arginine-tRNA ligase activity"/>
    <property type="evidence" value="ECO:0007669"/>
    <property type="project" value="InterPro"/>
</dbReference>
<dbReference type="SMART" id="SM00836">
    <property type="entry name" value="DALR_1"/>
    <property type="match status" value="1"/>
</dbReference>
<keyword evidence="2" id="KW-1185">Reference proteome</keyword>
<dbReference type="GO" id="GO:0006420">
    <property type="term" value="P:arginyl-tRNA aminoacylation"/>
    <property type="evidence" value="ECO:0007669"/>
    <property type="project" value="InterPro"/>
</dbReference>
<evidence type="ECO:0000313" key="2">
    <source>
        <dbReference type="Proteomes" id="UP000694844"/>
    </source>
</evidence>
<dbReference type="PANTHER" id="PTHR16043:SF1">
    <property type="entry name" value="DALR ANTICODON-BINDING DOMAIN-CONTAINING PROTEIN 3"/>
    <property type="match status" value="1"/>
</dbReference>
<sequence length="578" mass="65797">MFSDLVTDDILDVLKRNCVVLGRSSQNVIVQKRQKSLRDGDFCVTKGCFQINMEEFDHLKKSLIEESKQWVCPLREVKSDSYNSMLISLDRPLTYKTVISSILRLNGQSPCLQGSKDAMLSVELQKQKEAKPSQTDLLEKTVLVCVPECDDCRSLDQLRGLVLTQHVVNLLHRNGLKTKLASFGDNVKVQKWLDLINFDMDIIRDSKEDCDVKNILELARQSNYKLSQRSNDEEGNKVVHSETTSEHSAHKIKSDMLVLDAEKYLSSVSKEKGIYDKNLGKIHITDNDGITDSSIQIAHLQKCIEKMDQCDCVLHIIPDKKSFQLQKIDLGMHMLFENTPNQIQMVFGSVAERKAPAAQKIDAEEFYNLRFSQMKEASVMKYGECVKGAGWHQTIQNLTVASVKFELLLNVSRNTVKLDLSETNDFGGGVDNRAGAFVMYNCARLATLFKHFTKAVEDGIYPPMPRLESIDFSLLREEDEWTLFFNYIFPYNDIVRSTVADMIPTKGIYSKIGTHKICNYLIGLSRCLSSYYSHTHVLVENRPNLLFTMYARLYLLEAVHTVMKDSLHLMGICPPTQL</sequence>
<evidence type="ECO:0000313" key="3">
    <source>
        <dbReference type="RefSeq" id="XP_022298941.1"/>
    </source>
</evidence>
<name>A0A8B8B758_CRAVI</name>
<dbReference type="GO" id="GO:0005524">
    <property type="term" value="F:ATP binding"/>
    <property type="evidence" value="ECO:0007669"/>
    <property type="project" value="InterPro"/>
</dbReference>
<protein>
    <submittedName>
        <fullName evidence="3">DALR anticodon-binding domain-containing protein 3-like isoform X1</fullName>
    </submittedName>
</protein>
<dbReference type="RefSeq" id="XP_022298941.1">
    <property type="nucleotide sequence ID" value="XM_022443233.1"/>
</dbReference>
<dbReference type="InterPro" id="IPR037380">
    <property type="entry name" value="DALRD3"/>
</dbReference>
<feature type="domain" description="DALR anticodon binding" evidence="1">
    <location>
        <begin position="438"/>
        <end position="578"/>
    </location>
</feature>
<accession>A0A8B8B758</accession>
<dbReference type="GO" id="GO:0000049">
    <property type="term" value="F:tRNA binding"/>
    <property type="evidence" value="ECO:0007669"/>
    <property type="project" value="TreeGrafter"/>
</dbReference>
<dbReference type="SUPFAM" id="SSF47323">
    <property type="entry name" value="Anticodon-binding domain of a subclass of class I aminoacyl-tRNA synthetases"/>
    <property type="match status" value="1"/>
</dbReference>
<gene>
    <name evidence="3" type="primary">LOC111107847</name>
</gene>
<dbReference type="Pfam" id="PF05746">
    <property type="entry name" value="DALR_1"/>
    <property type="match status" value="1"/>
</dbReference>
<dbReference type="PANTHER" id="PTHR16043">
    <property type="entry name" value="DALRD3 PROTEIN"/>
    <property type="match status" value="1"/>
</dbReference>
<dbReference type="OrthoDB" id="9990834at2759"/>
<evidence type="ECO:0000259" key="1">
    <source>
        <dbReference type="SMART" id="SM00836"/>
    </source>
</evidence>
<dbReference type="GO" id="GO:0106217">
    <property type="term" value="P:tRNA C3-cytosine methylation"/>
    <property type="evidence" value="ECO:0007669"/>
    <property type="project" value="TreeGrafter"/>
</dbReference>
<dbReference type="AlphaFoldDB" id="A0A8B8B758"/>
<dbReference type="KEGG" id="cvn:111107847"/>
<dbReference type="Gene3D" id="1.10.730.10">
    <property type="entry name" value="Isoleucyl-tRNA Synthetase, Domain 1"/>
    <property type="match status" value="1"/>
</dbReference>
<reference evidence="3" key="1">
    <citation type="submission" date="2025-08" db="UniProtKB">
        <authorList>
            <consortium name="RefSeq"/>
        </authorList>
    </citation>
    <scope>IDENTIFICATION</scope>
    <source>
        <tissue evidence="3">Whole sample</tissue>
    </source>
</reference>
<dbReference type="InterPro" id="IPR009080">
    <property type="entry name" value="tRNAsynth_Ia_anticodon-bd"/>
</dbReference>
<dbReference type="GeneID" id="111107847"/>
<dbReference type="Proteomes" id="UP000694844">
    <property type="component" value="Chromosome 8"/>
</dbReference>
<proteinExistence type="predicted"/>